<name>A0ABT4WBT5_9FLAO</name>
<keyword evidence="3" id="KW-1185">Reference proteome</keyword>
<dbReference type="EMBL" id="JAMZNK010000013">
    <property type="protein sequence ID" value="MDA6070028.1"/>
    <property type="molecule type" value="Genomic_DNA"/>
</dbReference>
<keyword evidence="1" id="KW-0472">Membrane</keyword>
<dbReference type="Proteomes" id="UP001212170">
    <property type="component" value="Unassembled WGS sequence"/>
</dbReference>
<reference evidence="2 3" key="1">
    <citation type="journal article" date="2023" name="Chemosphere">
        <title>Whole genome analysis of Flavobacterium aziz-sancarii sp. nov., isolated from Ardley Island (Antarctica), revealed a rich resistome and bioremediation potential.</title>
        <authorList>
            <person name="Otur C."/>
            <person name="Okay S."/>
            <person name="Kurt-Kizildogan A."/>
        </authorList>
    </citation>
    <scope>NUCLEOTIDE SEQUENCE [LARGE SCALE GENOMIC DNA]</scope>
    <source>
        <strain evidence="2 3">AC</strain>
    </source>
</reference>
<feature type="transmembrane region" description="Helical" evidence="1">
    <location>
        <begin position="15"/>
        <end position="33"/>
    </location>
</feature>
<gene>
    <name evidence="2" type="ORF">NJT12_10405</name>
</gene>
<keyword evidence="1" id="KW-1133">Transmembrane helix</keyword>
<feature type="transmembrane region" description="Helical" evidence="1">
    <location>
        <begin position="306"/>
        <end position="327"/>
    </location>
</feature>
<protein>
    <submittedName>
        <fullName evidence="2">Uncharacterized protein</fullName>
    </submittedName>
</protein>
<evidence type="ECO:0000313" key="3">
    <source>
        <dbReference type="Proteomes" id="UP001212170"/>
    </source>
</evidence>
<sequence>MAETYLTSIKKKEYWTYYVLGILAFLSLAIFCFTKYTPENHSRNICLILSIVFIIISLICSYNLISIKSFCIANNNLTVTLYGKVIKNYNLNDVESCTQKQHKGRYEKWETLTLYIKTGEKIKISSSIYDNYFELKNELTRNKVRNFKIEELTEQKFGLKVALFLLLIGFLFLFGAYNSSQVKDINVQDIIVFGDKTSEHIQYIKNKNSYIKINVENYPNLNFIINGNEINATSRNDLMDKIKVGDSIFIGINKSEYKRKLIKVDSLSFADKYFFNENINIVSLKSSKKDYLKLSDVNTIQSDRKYWNFVIFGFFGLIMILAGIFGIQKSIENQDL</sequence>
<evidence type="ECO:0000313" key="2">
    <source>
        <dbReference type="EMBL" id="MDA6070028.1"/>
    </source>
</evidence>
<feature type="transmembrane region" description="Helical" evidence="1">
    <location>
        <begin position="157"/>
        <end position="177"/>
    </location>
</feature>
<dbReference type="RefSeq" id="WP_271335840.1">
    <property type="nucleotide sequence ID" value="NZ_JAMZNK010000013.1"/>
</dbReference>
<comment type="caution">
    <text evidence="2">The sequence shown here is derived from an EMBL/GenBank/DDBJ whole genome shotgun (WGS) entry which is preliminary data.</text>
</comment>
<accession>A0ABT4WBT5</accession>
<evidence type="ECO:0000256" key="1">
    <source>
        <dbReference type="SAM" id="Phobius"/>
    </source>
</evidence>
<organism evidence="2 3">
    <name type="scientific">Flavobacterium azizsancarii</name>
    <dbReference type="NCBI Taxonomy" id="2961580"/>
    <lineage>
        <taxon>Bacteria</taxon>
        <taxon>Pseudomonadati</taxon>
        <taxon>Bacteroidota</taxon>
        <taxon>Flavobacteriia</taxon>
        <taxon>Flavobacteriales</taxon>
        <taxon>Flavobacteriaceae</taxon>
        <taxon>Flavobacterium</taxon>
    </lineage>
</organism>
<keyword evidence="1" id="KW-0812">Transmembrane</keyword>
<feature type="transmembrane region" description="Helical" evidence="1">
    <location>
        <begin position="45"/>
        <end position="65"/>
    </location>
</feature>
<proteinExistence type="predicted"/>